<dbReference type="PROSITE" id="PS50076">
    <property type="entry name" value="DNAJ_2"/>
    <property type="match status" value="1"/>
</dbReference>
<name>A0A7X8SHU0_9BACT</name>
<gene>
    <name evidence="5" type="ORF">HGP29_04845</name>
</gene>
<keyword evidence="3" id="KW-1133">Transmembrane helix</keyword>
<dbReference type="InterPro" id="IPR019734">
    <property type="entry name" value="TPR_rpt"/>
</dbReference>
<comment type="caution">
    <text evidence="5">The sequence shown here is derived from an EMBL/GenBank/DDBJ whole genome shotgun (WGS) entry which is preliminary data.</text>
</comment>
<dbReference type="PANTHER" id="PTHR44825:SF1">
    <property type="entry name" value="DNAJ HOMOLOG SUBFAMILY C MEMBER 4"/>
    <property type="match status" value="1"/>
</dbReference>
<dbReference type="PROSITE" id="PS50005">
    <property type="entry name" value="TPR"/>
    <property type="match status" value="1"/>
</dbReference>
<keyword evidence="3" id="KW-0472">Membrane</keyword>
<sequence>MKIDYYEILGIEKGADKRQIKKAYLSLAKRYHPDVNGNNESFEEKFKQINEAYDTLINESKRFRYDYGIQQEDLYTTENTSAQEENRYSEERNKQREEIKEDLEQEKAKDKKSKKKWMPLMVAGYAAVMIGIVSFFVQRQSKLAASTYENAKINLEEMHLDQAMLDVKELTELDAHDQADIITAGIYVSKRQANRAIDYLEPNLHKFKEDNQLLSDAYYYLGRAYFLRRLENKATDYLEKSLEYSSNPNAVYFWLGKSLGDLKMDFAKAGDFYEKAINNENYKERAVLEAGIAYQNNQQYELAKDMFMQLVNHPTYKKEVNYYLGWHYFLYKKDRDKACIFWETAAKQGNPEARYQYSRTCGRIGN</sequence>
<evidence type="ECO:0000313" key="5">
    <source>
        <dbReference type="EMBL" id="NLR90519.1"/>
    </source>
</evidence>
<feature type="region of interest" description="Disordered" evidence="2">
    <location>
        <begin position="77"/>
        <end position="110"/>
    </location>
</feature>
<organism evidence="5 6">
    <name type="scientific">Flammeovirga agarivorans</name>
    <dbReference type="NCBI Taxonomy" id="2726742"/>
    <lineage>
        <taxon>Bacteria</taxon>
        <taxon>Pseudomonadati</taxon>
        <taxon>Bacteroidota</taxon>
        <taxon>Cytophagia</taxon>
        <taxon>Cytophagales</taxon>
        <taxon>Flammeovirgaceae</taxon>
        <taxon>Flammeovirga</taxon>
    </lineage>
</organism>
<dbReference type="SUPFAM" id="SSF46565">
    <property type="entry name" value="Chaperone J-domain"/>
    <property type="match status" value="1"/>
</dbReference>
<evidence type="ECO:0000259" key="4">
    <source>
        <dbReference type="PROSITE" id="PS50076"/>
    </source>
</evidence>
<evidence type="ECO:0000256" key="2">
    <source>
        <dbReference type="SAM" id="MobiDB-lite"/>
    </source>
</evidence>
<dbReference type="SMART" id="SM00271">
    <property type="entry name" value="DnaJ"/>
    <property type="match status" value="1"/>
</dbReference>
<dbReference type="AlphaFoldDB" id="A0A7X8SHU0"/>
<dbReference type="Pfam" id="PF00226">
    <property type="entry name" value="DnaJ"/>
    <property type="match status" value="1"/>
</dbReference>
<proteinExistence type="predicted"/>
<dbReference type="InterPro" id="IPR052763">
    <property type="entry name" value="DnaJ_C4"/>
</dbReference>
<dbReference type="RefSeq" id="WP_168881245.1">
    <property type="nucleotide sequence ID" value="NZ_JABAIL010000002.1"/>
</dbReference>
<keyword evidence="3" id="KW-0812">Transmembrane</keyword>
<feature type="repeat" description="TPR" evidence="1">
    <location>
        <begin position="215"/>
        <end position="248"/>
    </location>
</feature>
<accession>A0A7X8SHU0</accession>
<evidence type="ECO:0000256" key="3">
    <source>
        <dbReference type="SAM" id="Phobius"/>
    </source>
</evidence>
<evidence type="ECO:0000256" key="1">
    <source>
        <dbReference type="PROSITE-ProRule" id="PRU00339"/>
    </source>
</evidence>
<dbReference type="Gene3D" id="1.10.287.110">
    <property type="entry name" value="DnaJ domain"/>
    <property type="match status" value="1"/>
</dbReference>
<dbReference type="CDD" id="cd06257">
    <property type="entry name" value="DnaJ"/>
    <property type="match status" value="1"/>
</dbReference>
<dbReference type="InterPro" id="IPR011990">
    <property type="entry name" value="TPR-like_helical_dom_sf"/>
</dbReference>
<keyword evidence="1" id="KW-0802">TPR repeat</keyword>
<feature type="domain" description="J" evidence="4">
    <location>
        <begin position="4"/>
        <end position="69"/>
    </location>
</feature>
<dbReference type="Gene3D" id="1.25.40.10">
    <property type="entry name" value="Tetratricopeptide repeat domain"/>
    <property type="match status" value="1"/>
</dbReference>
<dbReference type="PANTHER" id="PTHR44825">
    <property type="match status" value="1"/>
</dbReference>
<feature type="compositionally biased region" description="Basic and acidic residues" evidence="2">
    <location>
        <begin position="84"/>
        <end position="99"/>
    </location>
</feature>
<dbReference type="PRINTS" id="PR00625">
    <property type="entry name" value="JDOMAIN"/>
</dbReference>
<dbReference type="InterPro" id="IPR036869">
    <property type="entry name" value="J_dom_sf"/>
</dbReference>
<keyword evidence="6" id="KW-1185">Reference proteome</keyword>
<evidence type="ECO:0000313" key="6">
    <source>
        <dbReference type="Proteomes" id="UP000585050"/>
    </source>
</evidence>
<feature type="transmembrane region" description="Helical" evidence="3">
    <location>
        <begin position="117"/>
        <end position="137"/>
    </location>
</feature>
<protein>
    <submittedName>
        <fullName evidence="5">DnaJ domain-containing protein</fullName>
    </submittedName>
</protein>
<dbReference type="Proteomes" id="UP000585050">
    <property type="component" value="Unassembled WGS sequence"/>
</dbReference>
<dbReference type="InterPro" id="IPR001623">
    <property type="entry name" value="DnaJ_domain"/>
</dbReference>
<dbReference type="EMBL" id="JABAIL010000002">
    <property type="protein sequence ID" value="NLR90519.1"/>
    <property type="molecule type" value="Genomic_DNA"/>
</dbReference>
<reference evidence="5 6" key="1">
    <citation type="submission" date="2020-04" db="EMBL/GenBank/DDBJ databases">
        <title>Flammeovirga sp. SR4, a novel species isolated from seawater.</title>
        <authorList>
            <person name="Wang X."/>
        </authorList>
    </citation>
    <scope>NUCLEOTIDE SEQUENCE [LARGE SCALE GENOMIC DNA]</scope>
    <source>
        <strain evidence="5 6">SR4</strain>
    </source>
</reference>
<dbReference type="SUPFAM" id="SSF81901">
    <property type="entry name" value="HCP-like"/>
    <property type="match status" value="1"/>
</dbReference>